<sequence>MLSNTKSVLGFTLLLAGCGGSGYGDAPRIESPSSRTIDAPYAPRADDPTALDQPGDVPGAPYRLQDDYPPEPGANRVDTVDIPPSRIAPGASYPPAPPQADMPPAVATSEGPRGTSGEQRYDAVGYASWYGEEMGSATTASGMPFDANAITAAHRTLPLGSVAEVTALDTGRTILVLVADRGPGGRDREIDLSRGAAQLLGVTAMAPVRVRLINAAPQDVRALRAGRPAGERIAAPPSLLVALRRKLPPRLGPAAPVRGAATPARPARPVPGTSYAPPAPRPAPVRAPVTAGLFVQVAALSNEGRAQALATSLGGRVQRAGALFRVQIGPYANTASAQRARDDVARRGYGDARIVTTN</sequence>
<evidence type="ECO:0000256" key="6">
    <source>
        <dbReference type="SAM" id="MobiDB-lite"/>
    </source>
</evidence>
<keyword evidence="4" id="KW-0564">Palmitate</keyword>
<dbReference type="InterPro" id="IPR012997">
    <property type="entry name" value="RplA"/>
</dbReference>
<dbReference type="InterPro" id="IPR036908">
    <property type="entry name" value="RlpA-like_sf"/>
</dbReference>
<protein>
    <recommendedName>
        <fullName evidence="4">Endolytic peptidoglycan transglycosylase RlpA</fullName>
        <ecNumber evidence="4">4.2.2.-</ecNumber>
    </recommendedName>
</protein>
<dbReference type="PANTHER" id="PTHR34183">
    <property type="entry name" value="ENDOLYTIC PEPTIDOGLYCAN TRANSGLYCOSYLASE RLPA"/>
    <property type="match status" value="1"/>
</dbReference>
<accession>A0ABV7SV60</accession>
<dbReference type="NCBIfam" id="TIGR00413">
    <property type="entry name" value="rlpA"/>
    <property type="match status" value="1"/>
</dbReference>
<dbReference type="EMBL" id="JBHRXP010000007">
    <property type="protein sequence ID" value="MFC3580700.1"/>
    <property type="molecule type" value="Genomic_DNA"/>
</dbReference>
<reference evidence="10" key="1">
    <citation type="journal article" date="2019" name="Int. J. Syst. Evol. Microbiol.">
        <title>The Global Catalogue of Microorganisms (GCM) 10K type strain sequencing project: providing services to taxonomists for standard genome sequencing and annotation.</title>
        <authorList>
            <consortium name="The Broad Institute Genomics Platform"/>
            <consortium name="The Broad Institute Genome Sequencing Center for Infectious Disease"/>
            <person name="Wu L."/>
            <person name="Ma J."/>
        </authorList>
    </citation>
    <scope>NUCLEOTIDE SEQUENCE [LARGE SCALE GENOMIC DNA]</scope>
    <source>
        <strain evidence="10">KCTC 42739</strain>
    </source>
</reference>
<evidence type="ECO:0000313" key="9">
    <source>
        <dbReference type="EMBL" id="MFC3580700.1"/>
    </source>
</evidence>
<dbReference type="Pfam" id="PF03330">
    <property type="entry name" value="DPBB_1"/>
    <property type="match status" value="1"/>
</dbReference>
<dbReference type="PROSITE" id="PS51257">
    <property type="entry name" value="PROKAR_LIPOPROTEIN"/>
    <property type="match status" value="1"/>
</dbReference>
<feature type="compositionally biased region" description="Pro residues" evidence="6">
    <location>
        <begin position="92"/>
        <end position="101"/>
    </location>
</feature>
<keyword evidence="10" id="KW-1185">Reference proteome</keyword>
<dbReference type="InterPro" id="IPR034718">
    <property type="entry name" value="RlpA"/>
</dbReference>
<dbReference type="InterPro" id="IPR007730">
    <property type="entry name" value="SPOR-like_dom"/>
</dbReference>
<feature type="region of interest" description="Disordered" evidence="6">
    <location>
        <begin position="22"/>
        <end position="119"/>
    </location>
</feature>
<evidence type="ECO:0000256" key="2">
    <source>
        <dbReference type="ARBA" id="ARBA00023239"/>
    </source>
</evidence>
<feature type="domain" description="SPOR" evidence="8">
    <location>
        <begin position="293"/>
        <end position="351"/>
    </location>
</feature>
<dbReference type="InterPro" id="IPR009009">
    <property type="entry name" value="RlpA-like_DPBB"/>
</dbReference>
<dbReference type="CDD" id="cd22268">
    <property type="entry name" value="DPBB_RlpA-like"/>
    <property type="match status" value="1"/>
</dbReference>
<dbReference type="Gene3D" id="3.30.70.1070">
    <property type="entry name" value="Sporulation related repeat"/>
    <property type="match status" value="1"/>
</dbReference>
<name>A0ABV7SV60_9SPHN</name>
<feature type="compositionally biased region" description="Low complexity" evidence="6">
    <location>
        <begin position="252"/>
        <end position="273"/>
    </location>
</feature>
<keyword evidence="3 4" id="KW-0961">Cell wall biogenesis/degradation</keyword>
<organism evidence="9 10">
    <name type="scientific">Sphingomonas hylomeconis</name>
    <dbReference type="NCBI Taxonomy" id="1395958"/>
    <lineage>
        <taxon>Bacteria</taxon>
        <taxon>Pseudomonadati</taxon>
        <taxon>Pseudomonadota</taxon>
        <taxon>Alphaproteobacteria</taxon>
        <taxon>Sphingomonadales</taxon>
        <taxon>Sphingomonadaceae</taxon>
        <taxon>Sphingomonas</taxon>
    </lineage>
</organism>
<comment type="function">
    <text evidence="4">Lytic transglycosylase with a strong preference for naked glycan strands that lack stem peptides.</text>
</comment>
<gene>
    <name evidence="4" type="primary">rlpA</name>
    <name evidence="9" type="ORF">ACFONA_11045</name>
</gene>
<evidence type="ECO:0000259" key="8">
    <source>
        <dbReference type="Pfam" id="PF05036"/>
    </source>
</evidence>
<evidence type="ECO:0000256" key="3">
    <source>
        <dbReference type="ARBA" id="ARBA00023316"/>
    </source>
</evidence>
<feature type="region of interest" description="Disordered" evidence="6">
    <location>
        <begin position="252"/>
        <end position="283"/>
    </location>
</feature>
<comment type="subcellular location">
    <subcellularLocation>
        <location evidence="4">Cell membrane</location>
        <topology evidence="4">Lipid-anchor</topology>
    </subcellularLocation>
</comment>
<evidence type="ECO:0000256" key="4">
    <source>
        <dbReference type="HAMAP-Rule" id="MF_02071"/>
    </source>
</evidence>
<keyword evidence="4" id="KW-1003">Cell membrane</keyword>
<evidence type="ECO:0000256" key="1">
    <source>
        <dbReference type="ARBA" id="ARBA00022729"/>
    </source>
</evidence>
<comment type="similarity">
    <text evidence="4 5">Belongs to the RlpA family.</text>
</comment>
<feature type="domain" description="RlpA-like protein double-psi beta-barrel" evidence="7">
    <location>
        <begin position="123"/>
        <end position="208"/>
    </location>
</feature>
<keyword evidence="4" id="KW-0472">Membrane</keyword>
<dbReference type="Pfam" id="PF05036">
    <property type="entry name" value="SPOR"/>
    <property type="match status" value="1"/>
</dbReference>
<dbReference type="SUPFAM" id="SSF50685">
    <property type="entry name" value="Barwin-like endoglucanases"/>
    <property type="match status" value="1"/>
</dbReference>
<comment type="caution">
    <text evidence="9">The sequence shown here is derived from an EMBL/GenBank/DDBJ whole genome shotgun (WGS) entry which is preliminary data.</text>
</comment>
<keyword evidence="2 4" id="KW-0456">Lyase</keyword>
<dbReference type="EC" id="4.2.2.-" evidence="4"/>
<evidence type="ECO:0000259" key="7">
    <source>
        <dbReference type="Pfam" id="PF03330"/>
    </source>
</evidence>
<dbReference type="RefSeq" id="WP_380816797.1">
    <property type="nucleotide sequence ID" value="NZ_JBHRXP010000007.1"/>
</dbReference>
<dbReference type="HAMAP" id="MF_02071">
    <property type="entry name" value="RlpA"/>
    <property type="match status" value="1"/>
</dbReference>
<dbReference type="InterPro" id="IPR036680">
    <property type="entry name" value="SPOR-like_sf"/>
</dbReference>
<dbReference type="Gene3D" id="2.40.40.10">
    <property type="entry name" value="RlpA-like domain"/>
    <property type="match status" value="1"/>
</dbReference>
<keyword evidence="4" id="KW-0449">Lipoprotein</keyword>
<dbReference type="PANTHER" id="PTHR34183:SF1">
    <property type="entry name" value="ENDOLYTIC PEPTIDOGLYCAN TRANSGLYCOSYLASE RLPA"/>
    <property type="match status" value="1"/>
</dbReference>
<proteinExistence type="inferred from homology"/>
<evidence type="ECO:0000313" key="10">
    <source>
        <dbReference type="Proteomes" id="UP001595713"/>
    </source>
</evidence>
<dbReference type="SUPFAM" id="SSF110997">
    <property type="entry name" value="Sporulation related repeat"/>
    <property type="match status" value="1"/>
</dbReference>
<dbReference type="Proteomes" id="UP001595713">
    <property type="component" value="Unassembled WGS sequence"/>
</dbReference>
<keyword evidence="1" id="KW-0732">Signal</keyword>
<evidence type="ECO:0000256" key="5">
    <source>
        <dbReference type="RuleBase" id="RU003495"/>
    </source>
</evidence>